<sequence length="38" mass="4408">MYTLVRGLLKAGLKMYNNAKGKIHFSEDSYLILWRGYG</sequence>
<evidence type="ECO:0000313" key="1">
    <source>
        <dbReference type="EMBL" id="EFB90775.1"/>
    </source>
</evidence>
<protein>
    <submittedName>
        <fullName evidence="1">Uncharacterized protein</fullName>
    </submittedName>
</protein>
<accession>A0ABM9ZV45</accession>
<organism evidence="1 2">
    <name type="scientific">Pyramidobacter piscolens W5455</name>
    <dbReference type="NCBI Taxonomy" id="352165"/>
    <lineage>
        <taxon>Bacteria</taxon>
        <taxon>Thermotogati</taxon>
        <taxon>Synergistota</taxon>
        <taxon>Synergistia</taxon>
        <taxon>Synergistales</taxon>
        <taxon>Dethiosulfovibrionaceae</taxon>
        <taxon>Pyramidobacter</taxon>
    </lineage>
</organism>
<dbReference type="EMBL" id="ADFP01000064">
    <property type="protein sequence ID" value="EFB90775.1"/>
    <property type="molecule type" value="Genomic_DNA"/>
</dbReference>
<reference evidence="1 2" key="1">
    <citation type="submission" date="2009-12" db="EMBL/GenBank/DDBJ databases">
        <authorList>
            <person name="Shrivastava S."/>
            <person name="Madupu R."/>
            <person name="Durkin A.S."/>
            <person name="Torralba M."/>
            <person name="Methe B."/>
            <person name="Sutton G.G."/>
            <person name="Strausberg R.L."/>
            <person name="Nelson K.E."/>
        </authorList>
    </citation>
    <scope>NUCLEOTIDE SEQUENCE [LARGE SCALE GENOMIC DNA]</scope>
    <source>
        <strain evidence="1 2">W5455</strain>
    </source>
</reference>
<evidence type="ECO:0000313" key="2">
    <source>
        <dbReference type="Proteomes" id="UP000006462"/>
    </source>
</evidence>
<comment type="caution">
    <text evidence="1">The sequence shown here is derived from an EMBL/GenBank/DDBJ whole genome shotgun (WGS) entry which is preliminary data.</text>
</comment>
<gene>
    <name evidence="1" type="ORF">HMPREF7215_0819</name>
</gene>
<dbReference type="Proteomes" id="UP000006462">
    <property type="component" value="Unassembled WGS sequence"/>
</dbReference>
<proteinExistence type="predicted"/>
<keyword evidence="2" id="KW-1185">Reference proteome</keyword>
<name>A0ABM9ZV45_9BACT</name>